<organism evidence="3 4">
    <name type="scientific">Pectobacterium parvum</name>
    <dbReference type="NCBI Taxonomy" id="2778550"/>
    <lineage>
        <taxon>Bacteria</taxon>
        <taxon>Pseudomonadati</taxon>
        <taxon>Pseudomonadota</taxon>
        <taxon>Gammaproteobacteria</taxon>
        <taxon>Enterobacterales</taxon>
        <taxon>Pectobacteriaceae</taxon>
        <taxon>Pectobacterium</taxon>
    </lineage>
</organism>
<proteinExistence type="predicted"/>
<dbReference type="InterPro" id="IPR036275">
    <property type="entry name" value="YdgH-like_sf"/>
</dbReference>
<keyword evidence="1" id="KW-0732">Signal</keyword>
<accession>A0AAP9IF27</accession>
<name>A0AAP9IF27_9GAMM</name>
<dbReference type="EMBL" id="CP046377">
    <property type="protein sequence ID" value="QHQ23560.1"/>
    <property type="molecule type" value="Genomic_DNA"/>
</dbReference>
<dbReference type="Proteomes" id="UP000464054">
    <property type="component" value="Chromosome"/>
</dbReference>
<dbReference type="Pfam" id="PF07338">
    <property type="entry name" value="YdgH_BhsA-like"/>
    <property type="match status" value="1"/>
</dbReference>
<feature type="domain" description="YdgH/BhsA/McbA-like" evidence="2">
    <location>
        <begin position="103"/>
        <end position="147"/>
    </location>
</feature>
<evidence type="ECO:0000256" key="1">
    <source>
        <dbReference type="ARBA" id="ARBA00022729"/>
    </source>
</evidence>
<evidence type="ECO:0000313" key="3">
    <source>
        <dbReference type="EMBL" id="QHQ23560.1"/>
    </source>
</evidence>
<dbReference type="InterPro" id="IPR025543">
    <property type="entry name" value="Dodecin-like"/>
</dbReference>
<dbReference type="InterPro" id="IPR010854">
    <property type="entry name" value="YdgH/BhsA/McbA-like_dom"/>
</dbReference>
<dbReference type="Gene3D" id="3.30.1660.10">
    <property type="entry name" value="Flavin-binding protein dodecin"/>
    <property type="match status" value="1"/>
</dbReference>
<dbReference type="SUPFAM" id="SSF159871">
    <property type="entry name" value="YdgH-like"/>
    <property type="match status" value="1"/>
</dbReference>
<evidence type="ECO:0000259" key="2">
    <source>
        <dbReference type="Pfam" id="PF07338"/>
    </source>
</evidence>
<protein>
    <submittedName>
        <fullName evidence="3">DUF1471 domain-containing protein</fullName>
    </submittedName>
</protein>
<gene>
    <name evidence="3" type="ORF">GMX10_05335</name>
</gene>
<reference evidence="4" key="1">
    <citation type="submission" date="2019-11" db="EMBL/GenBank/DDBJ databases">
        <authorList>
            <person name="Jee S."/>
        </authorList>
    </citation>
    <scope>NUCLEOTIDE SEQUENCE [LARGE SCALE GENOMIC DNA]</scope>
    <source>
        <strain evidence="4">PZ1</strain>
    </source>
</reference>
<dbReference type="AlphaFoldDB" id="A0AAP9IF27"/>
<evidence type="ECO:0000313" key="4">
    <source>
        <dbReference type="Proteomes" id="UP000464054"/>
    </source>
</evidence>
<sequence length="147" mass="16212">MLTKISLIYADRIQDCAVQIFGITINEIFSKAHLLKPCLSEKACLINYLSQYSSFPSLLYEVIFMFKKMILTALFILPFSGSVLAAQEVSTVNHNENHTLIRVAGGSSVDDVTQLLQEKAGRLGAKSFKVVSISGNDFLTGTAKIYK</sequence>